<keyword evidence="5" id="KW-0670">Pyruvate</keyword>
<organism evidence="5">
    <name type="scientific">bioreactor metagenome</name>
    <dbReference type="NCBI Taxonomy" id="1076179"/>
    <lineage>
        <taxon>unclassified sequences</taxon>
        <taxon>metagenomes</taxon>
        <taxon>ecological metagenomes</taxon>
    </lineage>
</organism>
<evidence type="ECO:0000259" key="4">
    <source>
        <dbReference type="PROSITE" id="PS50949"/>
    </source>
</evidence>
<keyword evidence="1" id="KW-0805">Transcription regulation</keyword>
<dbReference type="Gene3D" id="1.20.120.530">
    <property type="entry name" value="GntR ligand-binding domain-like"/>
    <property type="match status" value="1"/>
</dbReference>
<accession>A0A645H7S9</accession>
<dbReference type="AlphaFoldDB" id="A0A645H7S9"/>
<comment type="caution">
    <text evidence="5">The sequence shown here is derived from an EMBL/GenBank/DDBJ whole genome shotgun (WGS) entry which is preliminary data.</text>
</comment>
<dbReference type="Pfam" id="PF00392">
    <property type="entry name" value="GntR"/>
    <property type="match status" value="1"/>
</dbReference>
<dbReference type="InterPro" id="IPR008920">
    <property type="entry name" value="TF_FadR/GntR_C"/>
</dbReference>
<dbReference type="SUPFAM" id="SSF48008">
    <property type="entry name" value="GntR ligand-binding domain-like"/>
    <property type="match status" value="1"/>
</dbReference>
<dbReference type="PRINTS" id="PR00035">
    <property type="entry name" value="HTHGNTR"/>
</dbReference>
<protein>
    <submittedName>
        <fullName evidence="5">Pyruvate dehydrogenase complex repressor</fullName>
    </submittedName>
</protein>
<dbReference type="Gene3D" id="1.10.10.10">
    <property type="entry name" value="Winged helix-like DNA-binding domain superfamily/Winged helix DNA-binding domain"/>
    <property type="match status" value="1"/>
</dbReference>
<feature type="domain" description="HTH gntR-type" evidence="4">
    <location>
        <begin position="1"/>
        <end position="65"/>
    </location>
</feature>
<name>A0A645H7S9_9ZZZZ</name>
<dbReference type="PANTHER" id="PTHR43537:SF5">
    <property type="entry name" value="UXU OPERON TRANSCRIPTIONAL REGULATOR"/>
    <property type="match status" value="1"/>
</dbReference>
<dbReference type="InterPro" id="IPR036390">
    <property type="entry name" value="WH_DNA-bd_sf"/>
</dbReference>
<sequence length="220" mass="24764">MAELKYIKGEIVNGSWKPGDKIPSENMLCKTLSVSRVSVRAALKKLTSVGLIESFQGKGTFVCKEGNRVPLNDLYSVMVLNQSDRMSLLEFRKIFEVACAGYAAIRATTEMVDSMNETVMNLEAAQTPEDIIQYGLMFHHQLALATNNSIMIRTFEVMQDSYLHIFRENVSLLGTIGVEDHRNILSAIETRDVELAKKLMDEHLNNTTKKMVDARNNNTQ</sequence>
<dbReference type="PANTHER" id="PTHR43537">
    <property type="entry name" value="TRANSCRIPTIONAL REGULATOR, GNTR FAMILY"/>
    <property type="match status" value="1"/>
</dbReference>
<evidence type="ECO:0000256" key="1">
    <source>
        <dbReference type="ARBA" id="ARBA00023015"/>
    </source>
</evidence>
<dbReference type="Pfam" id="PF07729">
    <property type="entry name" value="FCD"/>
    <property type="match status" value="1"/>
</dbReference>
<evidence type="ECO:0000313" key="5">
    <source>
        <dbReference type="EMBL" id="MPN35087.1"/>
    </source>
</evidence>
<dbReference type="SMART" id="SM00895">
    <property type="entry name" value="FCD"/>
    <property type="match status" value="1"/>
</dbReference>
<dbReference type="InterPro" id="IPR036388">
    <property type="entry name" value="WH-like_DNA-bd_sf"/>
</dbReference>
<dbReference type="PROSITE" id="PS50949">
    <property type="entry name" value="HTH_GNTR"/>
    <property type="match status" value="1"/>
</dbReference>
<keyword evidence="3" id="KW-0804">Transcription</keyword>
<dbReference type="EMBL" id="VSSQ01088473">
    <property type="protein sequence ID" value="MPN35087.1"/>
    <property type="molecule type" value="Genomic_DNA"/>
</dbReference>
<evidence type="ECO:0000256" key="3">
    <source>
        <dbReference type="ARBA" id="ARBA00023163"/>
    </source>
</evidence>
<evidence type="ECO:0000256" key="2">
    <source>
        <dbReference type="ARBA" id="ARBA00023125"/>
    </source>
</evidence>
<gene>
    <name evidence="5" type="primary">pdhR_6</name>
    <name evidence="5" type="ORF">SDC9_182582</name>
</gene>
<dbReference type="CDD" id="cd07377">
    <property type="entry name" value="WHTH_GntR"/>
    <property type="match status" value="1"/>
</dbReference>
<dbReference type="GO" id="GO:0003700">
    <property type="term" value="F:DNA-binding transcription factor activity"/>
    <property type="evidence" value="ECO:0007669"/>
    <property type="project" value="InterPro"/>
</dbReference>
<proteinExistence type="predicted"/>
<dbReference type="InterPro" id="IPR000524">
    <property type="entry name" value="Tscrpt_reg_HTH_GntR"/>
</dbReference>
<dbReference type="SUPFAM" id="SSF46785">
    <property type="entry name" value="Winged helix' DNA-binding domain"/>
    <property type="match status" value="1"/>
</dbReference>
<dbReference type="InterPro" id="IPR011711">
    <property type="entry name" value="GntR_C"/>
</dbReference>
<keyword evidence="2" id="KW-0238">DNA-binding</keyword>
<dbReference type="GO" id="GO:0003677">
    <property type="term" value="F:DNA binding"/>
    <property type="evidence" value="ECO:0007669"/>
    <property type="project" value="UniProtKB-KW"/>
</dbReference>
<reference evidence="5" key="1">
    <citation type="submission" date="2019-08" db="EMBL/GenBank/DDBJ databases">
        <authorList>
            <person name="Kucharzyk K."/>
            <person name="Murdoch R.W."/>
            <person name="Higgins S."/>
            <person name="Loffler F."/>
        </authorList>
    </citation>
    <scope>NUCLEOTIDE SEQUENCE</scope>
</reference>
<dbReference type="SMART" id="SM00345">
    <property type="entry name" value="HTH_GNTR"/>
    <property type="match status" value="1"/>
</dbReference>